<dbReference type="SUPFAM" id="SSF56322">
    <property type="entry name" value="ADC synthase"/>
    <property type="match status" value="1"/>
</dbReference>
<accession>G8TVU6</accession>
<dbReference type="NCBIfam" id="TIGR00543">
    <property type="entry name" value="isochor_syn"/>
    <property type="match status" value="1"/>
</dbReference>
<keyword evidence="8" id="KW-1185">Reference proteome</keyword>
<organism evidence="7 8">
    <name type="scientific">Sulfobacillus acidophilus (strain ATCC 700253 / DSM 10332 / NAL)</name>
    <dbReference type="NCBI Taxonomy" id="679936"/>
    <lineage>
        <taxon>Bacteria</taxon>
        <taxon>Bacillati</taxon>
        <taxon>Bacillota</taxon>
        <taxon>Clostridia</taxon>
        <taxon>Eubacteriales</taxon>
        <taxon>Clostridiales Family XVII. Incertae Sedis</taxon>
        <taxon>Sulfobacillus</taxon>
    </lineage>
</organism>
<dbReference type="Gene3D" id="3.60.120.10">
    <property type="entry name" value="Anthranilate synthase"/>
    <property type="match status" value="1"/>
</dbReference>
<evidence type="ECO:0000256" key="1">
    <source>
        <dbReference type="ARBA" id="ARBA00000799"/>
    </source>
</evidence>
<sequence>MMHVVADTQSRLEPLLKDRVAWARRHGQPTWLTYQLDVPPVNAYQAVARAGGFAWLVHPGDGPIRLGIGQAQAGQWADGDGWQHIEQWTARLQKEGLDESWIVGGQAFAPHSSWPGVPGVFFAVPLLQIEQTATTTRLRIAVRILPEDTWESHQKTLTEAFETVFADSEPAMTVLPAPLEVRFSPSADRWKDLVSGAVAAIRQHALDKVVLARTATLRYADPLDIAVVLHHLRDQNPDATVFLIRWGERVFLGATPELLVRVDTNRQLHTMCLAGSTPRGLTPEEDHRLADDLLNNAKNRREHALVRDHIISRLAPLTASLSAAEIPSIKRLPTVQHLWTPVKGTLLPQVSGFSAVAALHPTPAVAGTPVAQATQYILQHEPFTRGWYAGPIGWADLTGQGEWWVSLRSAYGTARTMTLFAGCGIVEDSDPDLELAESRWKMTTMLTALELEGEALHE</sequence>
<dbReference type="STRING" id="679936.Sulac_1293"/>
<dbReference type="Proteomes" id="UP000005439">
    <property type="component" value="Chromosome"/>
</dbReference>
<evidence type="ECO:0000313" key="8">
    <source>
        <dbReference type="Proteomes" id="UP000005439"/>
    </source>
</evidence>
<evidence type="ECO:0000259" key="6">
    <source>
        <dbReference type="Pfam" id="PF00425"/>
    </source>
</evidence>
<comment type="catalytic activity">
    <reaction evidence="1">
        <text>chorismate = isochorismate</text>
        <dbReference type="Rhea" id="RHEA:18985"/>
        <dbReference type="ChEBI" id="CHEBI:29748"/>
        <dbReference type="ChEBI" id="CHEBI:29780"/>
        <dbReference type="EC" id="5.4.4.2"/>
    </reaction>
</comment>
<comment type="similarity">
    <text evidence="2">Belongs to the isochorismate synthase family.</text>
</comment>
<dbReference type="PATRIC" id="fig|679936.5.peg.1356"/>
<dbReference type="InterPro" id="IPR015890">
    <property type="entry name" value="Chorismate_C"/>
</dbReference>
<dbReference type="EMBL" id="CP003179">
    <property type="protein sequence ID" value="AEW04790.1"/>
    <property type="molecule type" value="Genomic_DNA"/>
</dbReference>
<dbReference type="PANTHER" id="PTHR42839:SF2">
    <property type="entry name" value="ISOCHORISMATE SYNTHASE ENTC"/>
    <property type="match status" value="1"/>
</dbReference>
<dbReference type="InterPro" id="IPR004561">
    <property type="entry name" value="IsoChor_synthase"/>
</dbReference>
<dbReference type="GO" id="GO:0008909">
    <property type="term" value="F:isochorismate synthase activity"/>
    <property type="evidence" value="ECO:0007669"/>
    <property type="project" value="UniProtKB-EC"/>
</dbReference>
<evidence type="ECO:0000256" key="4">
    <source>
        <dbReference type="ARBA" id="ARBA00023235"/>
    </source>
</evidence>
<reference evidence="8" key="1">
    <citation type="submission" date="2011-12" db="EMBL/GenBank/DDBJ databases">
        <title>The complete genome of chromosome of Sulfobacillus acidophilus DSM 10332.</title>
        <authorList>
            <person name="Lucas S."/>
            <person name="Han J."/>
            <person name="Lapidus A."/>
            <person name="Bruce D."/>
            <person name="Goodwin L."/>
            <person name="Pitluck S."/>
            <person name="Peters L."/>
            <person name="Kyrpides N."/>
            <person name="Mavromatis K."/>
            <person name="Ivanova N."/>
            <person name="Mikhailova N."/>
            <person name="Chertkov O."/>
            <person name="Saunders E."/>
            <person name="Detter J.C."/>
            <person name="Tapia R."/>
            <person name="Han C."/>
            <person name="Land M."/>
            <person name="Hauser L."/>
            <person name="Markowitz V."/>
            <person name="Cheng J.-F."/>
            <person name="Hugenholtz P."/>
            <person name="Woyke T."/>
            <person name="Wu D."/>
            <person name="Pukall R."/>
            <person name="Gehrich-Schroeter G."/>
            <person name="Schneider S."/>
            <person name="Klenk H.-P."/>
            <person name="Eisen J.A."/>
        </authorList>
    </citation>
    <scope>NUCLEOTIDE SEQUENCE [LARGE SCALE GENOMIC DNA]</scope>
    <source>
        <strain evidence="8">ATCC 700253 / DSM 10332 / NAL</strain>
    </source>
</reference>
<evidence type="ECO:0000256" key="3">
    <source>
        <dbReference type="ARBA" id="ARBA00012824"/>
    </source>
</evidence>
<evidence type="ECO:0000256" key="2">
    <source>
        <dbReference type="ARBA" id="ARBA00005297"/>
    </source>
</evidence>
<gene>
    <name evidence="7" type="ordered locus">Sulac_1293</name>
</gene>
<evidence type="ECO:0000256" key="5">
    <source>
        <dbReference type="ARBA" id="ARBA00041564"/>
    </source>
</evidence>
<name>G8TVU6_SULAD</name>
<dbReference type="Pfam" id="PF00425">
    <property type="entry name" value="Chorismate_bind"/>
    <property type="match status" value="1"/>
</dbReference>
<dbReference type="HOGENOM" id="CLU_006493_8_4_9"/>
<evidence type="ECO:0000313" key="7">
    <source>
        <dbReference type="EMBL" id="AEW04790.1"/>
    </source>
</evidence>
<dbReference type="InterPro" id="IPR005801">
    <property type="entry name" value="ADC_synthase"/>
</dbReference>
<dbReference type="PANTHER" id="PTHR42839">
    <property type="entry name" value="ISOCHORISMATE SYNTHASE ENTC"/>
    <property type="match status" value="1"/>
</dbReference>
<keyword evidence="4 7" id="KW-0413">Isomerase</keyword>
<feature type="domain" description="Chorismate-utilising enzyme C-terminal" evidence="6">
    <location>
        <begin position="187"/>
        <end position="441"/>
    </location>
</feature>
<reference evidence="7 8" key="2">
    <citation type="journal article" date="2012" name="Stand. Genomic Sci.">
        <title>Complete genome sequence of the moderately thermophilic mineral-sulfide-oxidizing firmicute Sulfobacillus acidophilus type strain (NAL(T)).</title>
        <authorList>
            <person name="Anderson I."/>
            <person name="Chertkov O."/>
            <person name="Chen A."/>
            <person name="Saunders E."/>
            <person name="Lapidus A."/>
            <person name="Nolan M."/>
            <person name="Lucas S."/>
            <person name="Hammon N."/>
            <person name="Deshpande S."/>
            <person name="Cheng J.F."/>
            <person name="Han C."/>
            <person name="Tapia R."/>
            <person name="Goodwin L.A."/>
            <person name="Pitluck S."/>
            <person name="Liolios K."/>
            <person name="Pagani I."/>
            <person name="Ivanova N."/>
            <person name="Mikhailova N."/>
            <person name="Pati A."/>
            <person name="Palaniappan K."/>
            <person name="Land M."/>
            <person name="Pan C."/>
            <person name="Rohde M."/>
            <person name="Pukall R."/>
            <person name="Goker M."/>
            <person name="Detter J.C."/>
            <person name="Woyke T."/>
            <person name="Bristow J."/>
            <person name="Eisen J.A."/>
            <person name="Markowitz V."/>
            <person name="Hugenholtz P."/>
            <person name="Kyrpides N.C."/>
            <person name="Klenk H.P."/>
            <person name="Mavromatis K."/>
        </authorList>
    </citation>
    <scope>NUCLEOTIDE SEQUENCE [LARGE SCALE GENOMIC DNA]</scope>
    <source>
        <strain evidence="8">ATCC 700253 / DSM 10332 / NAL</strain>
    </source>
</reference>
<proteinExistence type="inferred from homology"/>
<dbReference type="KEGG" id="sap:Sulac_1293"/>
<dbReference type="EC" id="5.4.4.2" evidence="3"/>
<dbReference type="AlphaFoldDB" id="G8TVU6"/>
<protein>
    <recommendedName>
        <fullName evidence="3">isochorismate synthase</fullName>
        <ecNumber evidence="3">5.4.4.2</ecNumber>
    </recommendedName>
    <alternativeName>
        <fullName evidence="5">Isochorismate mutase</fullName>
    </alternativeName>
</protein>